<sequence>MFRDSTINYLKSNNLKVGRVWLLAIRKLGVHANSIGWYDYNVAKNIEFIEEMITTLKKCNQDFGIYTSKEDWFEITGDTKIFKNVKLLYDNELYNQNNFYDFIKFGSFVKPSAKLY</sequence>
<evidence type="ECO:0000313" key="1">
    <source>
        <dbReference type="EMBL" id="CAD2125028.1"/>
    </source>
</evidence>
<organism evidence="1 2">
    <name type="scientific">Meloidogyne enterolobii</name>
    <name type="common">Root-knot nematode worm</name>
    <name type="synonym">Meloidogyne mayaguensis</name>
    <dbReference type="NCBI Taxonomy" id="390850"/>
    <lineage>
        <taxon>Eukaryota</taxon>
        <taxon>Metazoa</taxon>
        <taxon>Ecdysozoa</taxon>
        <taxon>Nematoda</taxon>
        <taxon>Chromadorea</taxon>
        <taxon>Rhabditida</taxon>
        <taxon>Tylenchina</taxon>
        <taxon>Tylenchomorpha</taxon>
        <taxon>Tylenchoidea</taxon>
        <taxon>Meloidogynidae</taxon>
        <taxon>Meloidogyninae</taxon>
        <taxon>Meloidogyne</taxon>
    </lineage>
</organism>
<dbReference type="PANTHER" id="PTHR23208:SF36">
    <property type="entry name" value="LYSOZYME-RELATED"/>
    <property type="match status" value="1"/>
</dbReference>
<dbReference type="AlphaFoldDB" id="A0A6V7TL66"/>
<gene>
    <name evidence="1" type="ORF">MENT_LOCUS1039</name>
</gene>
<reference evidence="1 2" key="1">
    <citation type="submission" date="2020-08" db="EMBL/GenBank/DDBJ databases">
        <authorList>
            <person name="Koutsovoulos G."/>
            <person name="Danchin GJ E."/>
        </authorList>
    </citation>
    <scope>NUCLEOTIDE SEQUENCE [LARGE SCALE GENOMIC DNA]</scope>
</reference>
<dbReference type="PANTHER" id="PTHR23208">
    <property type="entry name" value="LYSOZYME PROTEIN"/>
    <property type="match status" value="1"/>
</dbReference>
<dbReference type="GO" id="GO:0007165">
    <property type="term" value="P:signal transduction"/>
    <property type="evidence" value="ECO:0007669"/>
    <property type="project" value="TreeGrafter"/>
</dbReference>
<comment type="caution">
    <text evidence="1">The sequence shown here is derived from an EMBL/GenBank/DDBJ whole genome shotgun (WGS) entry which is preliminary data.</text>
</comment>
<dbReference type="SUPFAM" id="SSF51445">
    <property type="entry name" value="(Trans)glycosidases"/>
    <property type="match status" value="1"/>
</dbReference>
<protein>
    <submittedName>
        <fullName evidence="1">Uncharacterized protein</fullName>
    </submittedName>
</protein>
<dbReference type="EMBL" id="CAJEWN010000003">
    <property type="protein sequence ID" value="CAD2125028.1"/>
    <property type="molecule type" value="Genomic_DNA"/>
</dbReference>
<proteinExistence type="predicted"/>
<evidence type="ECO:0000313" key="2">
    <source>
        <dbReference type="Proteomes" id="UP000580250"/>
    </source>
</evidence>
<dbReference type="Proteomes" id="UP000580250">
    <property type="component" value="Unassembled WGS sequence"/>
</dbReference>
<dbReference type="InterPro" id="IPR017853">
    <property type="entry name" value="GH"/>
</dbReference>
<name>A0A6V7TL66_MELEN</name>
<dbReference type="OrthoDB" id="25039at2759"/>
<accession>A0A6V7TL66</accession>
<dbReference type="InterPro" id="IPR051595">
    <property type="entry name" value="GH25_Enzymes"/>
</dbReference>